<dbReference type="RefSeq" id="WP_180364667.1">
    <property type="nucleotide sequence ID" value="NZ_FNHZ01000001.1"/>
</dbReference>
<dbReference type="EMBL" id="FNHZ01000001">
    <property type="protein sequence ID" value="SDM37062.1"/>
    <property type="molecule type" value="Genomic_DNA"/>
</dbReference>
<evidence type="ECO:0000313" key="2">
    <source>
        <dbReference type="EMBL" id="SDM37062.1"/>
    </source>
</evidence>
<keyword evidence="1" id="KW-0812">Transmembrane</keyword>
<accession>A0A1G9SNS0</accession>
<protein>
    <submittedName>
        <fullName evidence="2">Uncharacterized protein</fullName>
    </submittedName>
</protein>
<keyword evidence="1" id="KW-0472">Membrane</keyword>
<gene>
    <name evidence="2" type="ORF">SAMN05216544_0033</name>
</gene>
<proteinExistence type="predicted"/>
<feature type="transmembrane region" description="Helical" evidence="1">
    <location>
        <begin position="32"/>
        <end position="52"/>
    </location>
</feature>
<keyword evidence="1" id="KW-1133">Transmembrane helix</keyword>
<reference evidence="3" key="1">
    <citation type="submission" date="2016-10" db="EMBL/GenBank/DDBJ databases">
        <authorList>
            <person name="Varghese N."/>
            <person name="Submissions S."/>
        </authorList>
    </citation>
    <scope>NUCLEOTIDE SEQUENCE [LARGE SCALE GENOMIC DNA]</scope>
    <source>
        <strain evidence="3">M83</strain>
    </source>
</reference>
<name>A0A1G9SNS0_9FIRM</name>
<evidence type="ECO:0000313" key="3">
    <source>
        <dbReference type="Proteomes" id="UP000187651"/>
    </source>
</evidence>
<organism evidence="2 3">
    <name type="scientific">Lachnospira pectinoschiza</name>
    <dbReference type="NCBI Taxonomy" id="28052"/>
    <lineage>
        <taxon>Bacteria</taxon>
        <taxon>Bacillati</taxon>
        <taxon>Bacillota</taxon>
        <taxon>Clostridia</taxon>
        <taxon>Lachnospirales</taxon>
        <taxon>Lachnospiraceae</taxon>
        <taxon>Lachnospira</taxon>
    </lineage>
</organism>
<dbReference type="AlphaFoldDB" id="A0A1G9SNS0"/>
<sequence>MANFKKSWKKFTKKVKKATRNDYKKMQRNDNIFTGIVAALFLVVMLVGAISLTDTND</sequence>
<keyword evidence="3" id="KW-1185">Reference proteome</keyword>
<evidence type="ECO:0000256" key="1">
    <source>
        <dbReference type="SAM" id="Phobius"/>
    </source>
</evidence>
<dbReference type="Proteomes" id="UP000187651">
    <property type="component" value="Unassembled WGS sequence"/>
</dbReference>